<dbReference type="SMART" id="SM00245">
    <property type="entry name" value="TSPc"/>
    <property type="match status" value="1"/>
</dbReference>
<comment type="subcellular location">
    <subcellularLocation>
        <location evidence="1 7">Cytoplasm</location>
    </subcellularLocation>
</comment>
<feature type="signal peptide" evidence="8">
    <location>
        <begin position="1"/>
        <end position="22"/>
    </location>
</feature>
<dbReference type="SUPFAM" id="SSF50156">
    <property type="entry name" value="PDZ domain-like"/>
    <property type="match status" value="1"/>
</dbReference>
<accession>A0ABW4XM58</accession>
<dbReference type="EMBL" id="JBHUHT010000007">
    <property type="protein sequence ID" value="MFD2095089.1"/>
    <property type="molecule type" value="Genomic_DNA"/>
</dbReference>
<dbReference type="InterPro" id="IPR036034">
    <property type="entry name" value="PDZ_sf"/>
</dbReference>
<keyword evidence="3 7" id="KW-0963">Cytoplasm</keyword>
<dbReference type="Pfam" id="PF14685">
    <property type="entry name" value="PDZ_Tricorn"/>
    <property type="match status" value="1"/>
</dbReference>
<feature type="chain" id="PRO_5046991255" description="Tricorn protease homolog" evidence="8">
    <location>
        <begin position="23"/>
        <end position="1077"/>
    </location>
</feature>
<dbReference type="SUPFAM" id="SSF69304">
    <property type="entry name" value="Tricorn protease N-terminal domain"/>
    <property type="match status" value="2"/>
</dbReference>
<sequence length="1077" mass="119377">MNKHWLSTLLLSTAAVTGSAYAGDQTDATRLLRFADIHKDKVAFVYAGDIYISSTEGGTATRLTSDEGLELFPKFSPDGKQIAFSAEYGGNRQVWVMNTDGSGLKQLTYYNDVGPMAPRGGFDYRVLDWTPDGKHVLFRANRLPWGKRMGRPMLVPAEGGMPVPLAVPEGGGGMLSPDGKSLVYTPIDREWRTWKRYKGGRAQDVWTYDLTTNQSKQLTDFAGTDNQPVWVGDDIYFASDRNYTLNLFRYQQDGEPVQVTQHDKFDVLWPSAGPDAIVYEAGGYLYRYAPGDKTSQKLDIKVAGERPYRQAKYRDVSGFVESFDLSHDGNRAVFGARGEIFSVPLKNGPTRNQSKSPSAREINTTWSPDGKNIAFLSDKTGEYELYIQSQDGKSEPKALTKNGDIWKFAPVWAGSSDKLAWSDKKQTLWITDIKGKSTKVDTGRFDDITQYQFSNDGNHLAYVKIAENGLPQIWLYDAKKGKSRQLSNGNTADFEPMFDPKGRYLFFLSNRDYNLAFSSYEFNYLYNEATRIYAVPLNDDIVMPNALTSDEVALSDKASGDKEKGDAGSGKVTLTAKEMLTRAIPLVAPAGNYRQLAANDTSLFVLSGQNGAATLQMMGLGNDAEVKTVATGISDYRLAAGGEKLLVKQNGTFAIVAAAADQKPADSALDLSGLQMKVDPEIEWVQMFNDGWRTLRDWFYDPGLHGQDWQAIYDKYRPMVDHAGHRTDLDYILSEIAGELNAGHVYVQSGDQPMVKRSEGGLLGAEIKSHPTGYFQITKIFQGENWHDAFRSPLTESGVDAKAGELITAVNGVSTKTVSNLYQLLENSANRTITLTLADKKGKNGREVLVKPVKSETNLRYLDWVASRAAYVDKISNGRVGYVHLPNTLFDGNRELFKQFLPQVNKEALIIDDRYNGGGFIPEHMIAMLARQPLNYWKRRGAEPNATPFYSHTGPKAMLINGYSSSGGDALPYYFRKLNLGKLIGTRTWGGLIGISGNPDMVDGGMVLAATFRFLDTEGEWDVENVGVSPDIEVIDRPELIFMGKDPSIERAVEELLKELPEKRAPSIQAPPAPTEF</sequence>
<keyword evidence="5 7" id="KW-0378">Hydrolase</keyword>
<keyword evidence="6 7" id="KW-0720">Serine protease</keyword>
<evidence type="ECO:0000313" key="11">
    <source>
        <dbReference type="Proteomes" id="UP001597380"/>
    </source>
</evidence>
<dbReference type="Gene3D" id="2.130.10.10">
    <property type="entry name" value="YVTN repeat-like/Quinoprotein amine dehydrogenase"/>
    <property type="match status" value="1"/>
</dbReference>
<dbReference type="Gene3D" id="3.90.226.10">
    <property type="entry name" value="2-enoyl-CoA Hydratase, Chain A, domain 1"/>
    <property type="match status" value="1"/>
</dbReference>
<reference evidence="11" key="1">
    <citation type="journal article" date="2019" name="Int. J. Syst. Evol. Microbiol.">
        <title>The Global Catalogue of Microorganisms (GCM) 10K type strain sequencing project: providing services to taxonomists for standard genome sequencing and annotation.</title>
        <authorList>
            <consortium name="The Broad Institute Genomics Platform"/>
            <consortium name="The Broad Institute Genome Sequencing Center for Infectious Disease"/>
            <person name="Wu L."/>
            <person name="Ma J."/>
        </authorList>
    </citation>
    <scope>NUCLEOTIDE SEQUENCE [LARGE SCALE GENOMIC DNA]</scope>
    <source>
        <strain evidence="11">CGMCC 1.10992</strain>
    </source>
</reference>
<dbReference type="Pfam" id="PF14684">
    <property type="entry name" value="Tricorn_C1"/>
    <property type="match status" value="1"/>
</dbReference>
<evidence type="ECO:0000256" key="1">
    <source>
        <dbReference type="ARBA" id="ARBA00004496"/>
    </source>
</evidence>
<evidence type="ECO:0000256" key="2">
    <source>
        <dbReference type="ARBA" id="ARBA00008524"/>
    </source>
</evidence>
<dbReference type="Gene3D" id="3.30.750.44">
    <property type="match status" value="1"/>
</dbReference>
<dbReference type="Gene3D" id="2.30.42.10">
    <property type="match status" value="1"/>
</dbReference>
<dbReference type="PIRSF" id="PIRSF036421">
    <property type="entry name" value="Tricorn_protease"/>
    <property type="match status" value="1"/>
</dbReference>
<gene>
    <name evidence="10" type="ORF">ACFSJ3_03770</name>
</gene>
<evidence type="ECO:0000256" key="5">
    <source>
        <dbReference type="ARBA" id="ARBA00022801"/>
    </source>
</evidence>
<comment type="function">
    <text evidence="7">Degrades oligopeptides.</text>
</comment>
<evidence type="ECO:0000259" key="9">
    <source>
        <dbReference type="SMART" id="SM00245"/>
    </source>
</evidence>
<dbReference type="CDD" id="cd07562">
    <property type="entry name" value="Peptidase_S41_TRI"/>
    <property type="match status" value="1"/>
</dbReference>
<dbReference type="Proteomes" id="UP001597380">
    <property type="component" value="Unassembled WGS sequence"/>
</dbReference>
<dbReference type="InterPro" id="IPR015943">
    <property type="entry name" value="WD40/YVTN_repeat-like_dom_sf"/>
</dbReference>
<dbReference type="InterPro" id="IPR012393">
    <property type="entry name" value="Tricorn_protease"/>
</dbReference>
<dbReference type="Pfam" id="PF26549">
    <property type="entry name" value="Tricorn_N"/>
    <property type="match status" value="1"/>
</dbReference>
<feature type="domain" description="Tail specific protease" evidence="9">
    <location>
        <begin position="845"/>
        <end position="1035"/>
    </location>
</feature>
<dbReference type="InterPro" id="IPR028204">
    <property type="entry name" value="Tricorn_C1"/>
</dbReference>
<dbReference type="Pfam" id="PF26550">
    <property type="entry name" value="Tricorn_2nd"/>
    <property type="match status" value="1"/>
</dbReference>
<dbReference type="EC" id="3.4.21.-" evidence="7"/>
<evidence type="ECO:0000256" key="6">
    <source>
        <dbReference type="ARBA" id="ARBA00022825"/>
    </source>
</evidence>
<evidence type="ECO:0000256" key="7">
    <source>
        <dbReference type="PIRNR" id="PIRNR036421"/>
    </source>
</evidence>
<evidence type="ECO:0000256" key="4">
    <source>
        <dbReference type="ARBA" id="ARBA00022670"/>
    </source>
</evidence>
<dbReference type="InterPro" id="IPR029045">
    <property type="entry name" value="ClpP/crotonase-like_dom_sf"/>
</dbReference>
<organism evidence="10 11">
    <name type="scientific">Corallincola platygyrae</name>
    <dbReference type="NCBI Taxonomy" id="1193278"/>
    <lineage>
        <taxon>Bacteria</taxon>
        <taxon>Pseudomonadati</taxon>
        <taxon>Pseudomonadota</taxon>
        <taxon>Gammaproteobacteria</taxon>
        <taxon>Alteromonadales</taxon>
        <taxon>Psychromonadaceae</taxon>
        <taxon>Corallincola</taxon>
    </lineage>
</organism>
<proteinExistence type="inferred from homology"/>
<evidence type="ECO:0000256" key="3">
    <source>
        <dbReference type="ARBA" id="ARBA00022490"/>
    </source>
</evidence>
<evidence type="ECO:0000256" key="8">
    <source>
        <dbReference type="SAM" id="SignalP"/>
    </source>
</evidence>
<keyword evidence="4 7" id="KW-0645">Protease</keyword>
<dbReference type="SUPFAM" id="SSF52096">
    <property type="entry name" value="ClpP/crotonase"/>
    <property type="match status" value="1"/>
</dbReference>
<evidence type="ECO:0000313" key="10">
    <source>
        <dbReference type="EMBL" id="MFD2095089.1"/>
    </source>
</evidence>
<dbReference type="InterPro" id="IPR005151">
    <property type="entry name" value="Tail-specific_protease"/>
</dbReference>
<keyword evidence="8" id="KW-0732">Signal</keyword>
<dbReference type="RefSeq" id="WP_345337843.1">
    <property type="nucleotide sequence ID" value="NZ_BAABLI010000004.1"/>
</dbReference>
<dbReference type="InterPro" id="IPR029414">
    <property type="entry name" value="Tricorn_PDZ"/>
</dbReference>
<comment type="similarity">
    <text evidence="2 7">Belongs to the peptidase S41B family.</text>
</comment>
<name>A0ABW4XM58_9GAMM</name>
<dbReference type="PANTHER" id="PTHR43253:SF1">
    <property type="entry name" value="TRICORN PROTEASE HOMOLOG 2-RELATED"/>
    <property type="match status" value="1"/>
</dbReference>
<comment type="caution">
    <text evidence="10">The sequence shown here is derived from an EMBL/GenBank/DDBJ whole genome shotgun (WGS) entry which is preliminary data.</text>
</comment>
<dbReference type="PANTHER" id="PTHR43253">
    <property type="entry name" value="TRICORN PROTEASE HOMOLOG 2-RELATED"/>
    <property type="match status" value="1"/>
</dbReference>
<protein>
    <recommendedName>
        <fullName evidence="7">Tricorn protease homolog</fullName>
        <ecNumber evidence="7">3.4.21.-</ecNumber>
    </recommendedName>
</protein>
<keyword evidence="11" id="KW-1185">Reference proteome</keyword>
<dbReference type="Gene3D" id="2.120.10.60">
    <property type="entry name" value="Tricorn protease N-terminal domain"/>
    <property type="match status" value="1"/>
</dbReference>
<dbReference type="Pfam" id="PF03572">
    <property type="entry name" value="Peptidase_S41"/>
    <property type="match status" value="1"/>
</dbReference>